<dbReference type="InterPro" id="IPR021136">
    <property type="entry name" value="Flagellar_hook_control-like_C"/>
</dbReference>
<feature type="non-terminal residue" evidence="3">
    <location>
        <position position="1"/>
    </location>
</feature>
<accession>A0A1X7JMI9</accession>
<name>A0A1X7JMI9_9BACT</name>
<feature type="region of interest" description="Disordered" evidence="1">
    <location>
        <begin position="26"/>
        <end position="141"/>
    </location>
</feature>
<organism evidence="3 4">
    <name type="scientific">Dethiosulfovibrio salsuginis</name>
    <dbReference type="NCBI Taxonomy" id="561720"/>
    <lineage>
        <taxon>Bacteria</taxon>
        <taxon>Thermotogati</taxon>
        <taxon>Synergistota</taxon>
        <taxon>Synergistia</taxon>
        <taxon>Synergistales</taxon>
        <taxon>Dethiosulfovibrionaceae</taxon>
        <taxon>Dethiosulfovibrio</taxon>
    </lineage>
</organism>
<feature type="domain" description="Flagellar hook-length control protein-like C-terminal" evidence="2">
    <location>
        <begin position="395"/>
        <end position="469"/>
    </location>
</feature>
<dbReference type="Pfam" id="PF02120">
    <property type="entry name" value="Flg_hook"/>
    <property type="match status" value="1"/>
</dbReference>
<feature type="region of interest" description="Disordered" evidence="1">
    <location>
        <begin position="274"/>
        <end position="302"/>
    </location>
</feature>
<feature type="compositionally biased region" description="Polar residues" evidence="1">
    <location>
        <begin position="44"/>
        <end position="61"/>
    </location>
</feature>
<protein>
    <submittedName>
        <fullName evidence="3">Hook-length control protein FliK</fullName>
    </submittedName>
</protein>
<gene>
    <name evidence="3" type="ORF">SAMN06275492_1141</name>
</gene>
<dbReference type="STRING" id="561720.SAMN06275492_1141"/>
<dbReference type="CDD" id="cd17470">
    <property type="entry name" value="T3SS_Flik_C"/>
    <property type="match status" value="1"/>
</dbReference>
<sequence>VEPTKPEAAAQPDRLLPSDTAVVAEVVKPEPPTSIGLRVGGTPESVSPLDQSTPSEVTTQADPIEPELMVPKAHPSTELPASTAKPEALKTASPIRADQAPTPSGEVASSIKLEGIPVMAEPQTQVEPTKPEAAAQPDRLLPSDTAVVAEVVKPEPLIGIGLGIGGSSESVSPLNQPTLLEVTTQADPIELETVIPNTQSSLAETPAALIKPEIGSTVKADQPFSPSGEVALSAKPSGTQPVSVVAEPSQVAHAATAVAQEAVPHRIKIVTPRTVQSRGYSVSSEPASLSNMEEGKANSLSEPKAKEAPMFLSSWTPEKRDEKFQPVAEISENKPEDSFQKVFDKGLENLVVQTDVRQSVQPKSEPLPTQTMYLPQKGPDALPHGLVQVVRHVMADGTQKATVIIDPPALGRVEVEVRATSTGIEASFKVDSAQVREMIKPQIPVLQDMLSQQGIVASSISVDIRQGDERRSPWRDSLDSIKLRRRKGASEEEELEIPLMDTARLDMERGVLQWYA</sequence>
<proteinExistence type="predicted"/>
<evidence type="ECO:0000256" key="1">
    <source>
        <dbReference type="SAM" id="MobiDB-lite"/>
    </source>
</evidence>
<dbReference type="Gene3D" id="3.30.750.140">
    <property type="match status" value="1"/>
</dbReference>
<dbReference type="OrthoDB" id="6448at2"/>
<dbReference type="RefSeq" id="WP_143340842.1">
    <property type="nucleotide sequence ID" value="NZ_FXBB01000014.1"/>
</dbReference>
<dbReference type="Proteomes" id="UP000193355">
    <property type="component" value="Unassembled WGS sequence"/>
</dbReference>
<dbReference type="AlphaFoldDB" id="A0A1X7JMI9"/>
<feature type="region of interest" description="Disordered" evidence="1">
    <location>
        <begin position="218"/>
        <end position="241"/>
    </location>
</feature>
<evidence type="ECO:0000259" key="2">
    <source>
        <dbReference type="Pfam" id="PF02120"/>
    </source>
</evidence>
<feature type="compositionally biased region" description="Polar residues" evidence="1">
    <location>
        <begin position="274"/>
        <end position="291"/>
    </location>
</feature>
<dbReference type="EMBL" id="FXBB01000014">
    <property type="protein sequence ID" value="SMG29440.1"/>
    <property type="molecule type" value="Genomic_DNA"/>
</dbReference>
<evidence type="ECO:0000313" key="4">
    <source>
        <dbReference type="Proteomes" id="UP000193355"/>
    </source>
</evidence>
<reference evidence="4" key="1">
    <citation type="submission" date="2017-04" db="EMBL/GenBank/DDBJ databases">
        <authorList>
            <person name="Varghese N."/>
            <person name="Submissions S."/>
        </authorList>
    </citation>
    <scope>NUCLEOTIDE SEQUENCE [LARGE SCALE GENOMIC DNA]</scope>
    <source>
        <strain evidence="4">USBA 82</strain>
    </source>
</reference>
<dbReference type="InterPro" id="IPR038610">
    <property type="entry name" value="FliK-like_C_sf"/>
</dbReference>
<keyword evidence="4" id="KW-1185">Reference proteome</keyword>
<evidence type="ECO:0000313" key="3">
    <source>
        <dbReference type="EMBL" id="SMG29440.1"/>
    </source>
</evidence>